<evidence type="ECO:0000313" key="1">
    <source>
        <dbReference type="EMBL" id="MFC6592847.1"/>
    </source>
</evidence>
<gene>
    <name evidence="1" type="ORF">ACFP81_13140</name>
</gene>
<dbReference type="Proteomes" id="UP001596297">
    <property type="component" value="Unassembled WGS sequence"/>
</dbReference>
<dbReference type="RefSeq" id="WP_380083969.1">
    <property type="nucleotide sequence ID" value="NZ_JBHSWD010000002.1"/>
</dbReference>
<proteinExistence type="predicted"/>
<dbReference type="EMBL" id="JBHSWD010000002">
    <property type="protein sequence ID" value="MFC6592847.1"/>
    <property type="molecule type" value="Genomic_DNA"/>
</dbReference>
<name>A0ABW1YI34_9DEIO</name>
<reference evidence="2" key="1">
    <citation type="journal article" date="2019" name="Int. J. Syst. Evol. Microbiol.">
        <title>The Global Catalogue of Microorganisms (GCM) 10K type strain sequencing project: providing services to taxonomists for standard genome sequencing and annotation.</title>
        <authorList>
            <consortium name="The Broad Institute Genomics Platform"/>
            <consortium name="The Broad Institute Genome Sequencing Center for Infectious Disease"/>
            <person name="Wu L."/>
            <person name="Ma J."/>
        </authorList>
    </citation>
    <scope>NUCLEOTIDE SEQUENCE [LARGE SCALE GENOMIC DNA]</scope>
    <source>
        <strain evidence="2">CGMCC 1.15772</strain>
    </source>
</reference>
<keyword evidence="2" id="KW-1185">Reference proteome</keyword>
<comment type="caution">
    <text evidence="1">The sequence shown here is derived from an EMBL/GenBank/DDBJ whole genome shotgun (WGS) entry which is preliminary data.</text>
</comment>
<sequence length="199" mass="21511">MELHLHQGELRALFMDGFPVREALRVQDVLRQLMKAASGRYEFEAAAPDQLTNHFSLPLNTALRGLVEDARIDEAQLPHVQTVFEVQPRAEDLVGSLPATLQGSWPLLRQVFQTGGGNAAQVSERLHISVEEARLMLFQLRAAGIVVPVRAAGNVAETVQVSAPTQGGQVTAPSIPAPAPATSPVGRFLNALRRLTGRS</sequence>
<evidence type="ECO:0000313" key="2">
    <source>
        <dbReference type="Proteomes" id="UP001596297"/>
    </source>
</evidence>
<evidence type="ECO:0008006" key="3">
    <source>
        <dbReference type="Google" id="ProtNLM"/>
    </source>
</evidence>
<protein>
    <recommendedName>
        <fullName evidence="3">DUF4388 domain-containing protein</fullName>
    </recommendedName>
</protein>
<accession>A0ABW1YI34</accession>
<organism evidence="1 2">
    <name type="scientific">Deinococcus lacus</name>
    <dbReference type="NCBI Taxonomy" id="392561"/>
    <lineage>
        <taxon>Bacteria</taxon>
        <taxon>Thermotogati</taxon>
        <taxon>Deinococcota</taxon>
        <taxon>Deinococci</taxon>
        <taxon>Deinococcales</taxon>
        <taxon>Deinococcaceae</taxon>
        <taxon>Deinococcus</taxon>
    </lineage>
</organism>